<gene>
    <name evidence="1" type="ORF">IXB28_07685</name>
</gene>
<dbReference type="EMBL" id="JADOER010000005">
    <property type="protein sequence ID" value="MBT9312083.1"/>
    <property type="molecule type" value="Genomic_DNA"/>
</dbReference>
<name>A0ABS5Y2L6_9CYAN</name>
<keyword evidence="2" id="KW-1185">Reference proteome</keyword>
<evidence type="ECO:0008006" key="3">
    <source>
        <dbReference type="Google" id="ProtNLM"/>
    </source>
</evidence>
<dbReference type="RefSeq" id="WP_215617984.1">
    <property type="nucleotide sequence ID" value="NZ_JADOER010000005.1"/>
</dbReference>
<evidence type="ECO:0000313" key="2">
    <source>
        <dbReference type="Proteomes" id="UP001196661"/>
    </source>
</evidence>
<accession>A0ABS5Y2L6</accession>
<comment type="caution">
    <text evidence="1">The sequence shown here is derived from an EMBL/GenBank/DDBJ whole genome shotgun (WGS) entry which is preliminary data.</text>
</comment>
<reference evidence="1 2" key="1">
    <citation type="journal article" date="2021" name="Mar. Drugs">
        <title>Genome Reduction and Secondary Metabolism of the Marine Sponge-Associated Cyanobacterium Leptothoe.</title>
        <authorList>
            <person name="Konstantinou D."/>
            <person name="Popin R.V."/>
            <person name="Fewer D.P."/>
            <person name="Sivonen K."/>
            <person name="Gkelis S."/>
        </authorList>
    </citation>
    <scope>NUCLEOTIDE SEQUENCE [LARGE SCALE GENOMIC DNA]</scope>
    <source>
        <strain evidence="1 2">TAU-MAC 1615</strain>
    </source>
</reference>
<dbReference type="Proteomes" id="UP001196661">
    <property type="component" value="Unassembled WGS sequence"/>
</dbReference>
<organism evidence="1 2">
    <name type="scientific">Leptothoe kymatousa TAU-MAC 1615</name>
    <dbReference type="NCBI Taxonomy" id="2364775"/>
    <lineage>
        <taxon>Bacteria</taxon>
        <taxon>Bacillati</taxon>
        <taxon>Cyanobacteriota</taxon>
        <taxon>Cyanophyceae</taxon>
        <taxon>Nodosilineales</taxon>
        <taxon>Cymatolegaceae</taxon>
        <taxon>Leptothoe</taxon>
        <taxon>Leptothoe kymatousa</taxon>
    </lineage>
</organism>
<proteinExistence type="predicted"/>
<evidence type="ECO:0000313" key="1">
    <source>
        <dbReference type="EMBL" id="MBT9312083.1"/>
    </source>
</evidence>
<sequence length="179" mass="19159">MTFIPIWQRYMARHMTRHHVTRSLLAPVALGLVASSLVVMPSYGATDDNYGECVTDLTDTGVELNSATASCAGARFPAVLGDCVVDVSQSTGIGAVNALQGCERSRRPDEVADCTIDIHAALLDQPSVNALEHCSRSLLPERYGTCVVELNNVAGLGVNAALDQCIRAGYRPWTTAPRQ</sequence>
<protein>
    <recommendedName>
        <fullName evidence="3">Secreted protein</fullName>
    </recommendedName>
</protein>